<gene>
    <name evidence="1" type="ORF">AVDCRST_MAG35-3126</name>
</gene>
<reference evidence="1" key="1">
    <citation type="submission" date="2020-02" db="EMBL/GenBank/DDBJ databases">
        <authorList>
            <person name="Meier V. D."/>
        </authorList>
    </citation>
    <scope>NUCLEOTIDE SEQUENCE</scope>
    <source>
        <strain evidence="1">AVDCRST_MAG35</strain>
    </source>
</reference>
<feature type="non-terminal residue" evidence="1">
    <location>
        <position position="1"/>
    </location>
</feature>
<organism evidence="1">
    <name type="scientific">uncultured Quadrisphaera sp</name>
    <dbReference type="NCBI Taxonomy" id="904978"/>
    <lineage>
        <taxon>Bacteria</taxon>
        <taxon>Bacillati</taxon>
        <taxon>Actinomycetota</taxon>
        <taxon>Actinomycetes</taxon>
        <taxon>Kineosporiales</taxon>
        <taxon>Kineosporiaceae</taxon>
        <taxon>Quadrisphaera</taxon>
        <taxon>environmental samples</taxon>
    </lineage>
</organism>
<accession>A0A6J4QB71</accession>
<proteinExistence type="predicted"/>
<evidence type="ECO:0000313" key="1">
    <source>
        <dbReference type="EMBL" id="CAA9438887.1"/>
    </source>
</evidence>
<dbReference type="AlphaFoldDB" id="A0A6J4QB71"/>
<dbReference type="EMBL" id="CADCUY010000593">
    <property type="protein sequence ID" value="CAA9438887.1"/>
    <property type="molecule type" value="Genomic_DNA"/>
</dbReference>
<protein>
    <submittedName>
        <fullName evidence="1">Uncharacterized protein</fullName>
    </submittedName>
</protein>
<sequence length="54" mass="6082">APHDQHLREITPRATWDETGAEVRLDRITRIDVGGRYEQALSDVAAGTYEPPLH</sequence>
<name>A0A6J4QB71_9ACTN</name>